<keyword evidence="1" id="KW-1133">Transmembrane helix</keyword>
<keyword evidence="1" id="KW-0472">Membrane</keyword>
<name>A0A3G3IK43_9GAMM</name>
<evidence type="ECO:0000313" key="4">
    <source>
        <dbReference type="Proteomes" id="UP000278334"/>
    </source>
</evidence>
<dbReference type="RefSeq" id="WP_158009392.1">
    <property type="nucleotide sequence ID" value="NZ_CAESAQ020000076.1"/>
</dbReference>
<keyword evidence="1" id="KW-0812">Transmembrane</keyword>
<dbReference type="KEGG" id="bthg:MS2017_0353"/>
<evidence type="ECO:0000313" key="2">
    <source>
        <dbReference type="EMBL" id="AYQ56099.1"/>
    </source>
</evidence>
<dbReference type="Proteomes" id="UP000643672">
    <property type="component" value="Unassembled WGS sequence"/>
</dbReference>
<dbReference type="Proteomes" id="UP000278334">
    <property type="component" value="Chromosome"/>
</dbReference>
<gene>
    <name evidence="2" type="ORF">MS2017_0353</name>
    <name evidence="3" type="ORF">THERMOS_1508</name>
</gene>
<feature type="transmembrane region" description="Helical" evidence="1">
    <location>
        <begin position="12"/>
        <end position="37"/>
    </location>
</feature>
<evidence type="ECO:0000313" key="5">
    <source>
        <dbReference type="Proteomes" id="UP000643672"/>
    </source>
</evidence>
<dbReference type="EMBL" id="CAESAQ020000076">
    <property type="protein sequence ID" value="CAB5502025.1"/>
    <property type="molecule type" value="Genomic_DNA"/>
</dbReference>
<evidence type="ECO:0000313" key="3">
    <source>
        <dbReference type="EMBL" id="CAB5502025.1"/>
    </source>
</evidence>
<accession>A0A3G3IK43</accession>
<organism evidence="2 4">
    <name type="scientific">Bathymodiolus thermophilus thioautotrophic gill symbiont</name>
    <dbReference type="NCBI Taxonomy" id="2360"/>
    <lineage>
        <taxon>Bacteria</taxon>
        <taxon>Pseudomonadati</taxon>
        <taxon>Pseudomonadota</taxon>
        <taxon>Gammaproteobacteria</taxon>
        <taxon>sulfur-oxidizing symbionts</taxon>
    </lineage>
</organism>
<keyword evidence="5" id="KW-1185">Reference proteome</keyword>
<evidence type="ECO:0000256" key="1">
    <source>
        <dbReference type="SAM" id="Phobius"/>
    </source>
</evidence>
<dbReference type="AlphaFoldDB" id="A0A3G3IK43"/>
<dbReference type="EMBL" id="CP024634">
    <property type="protein sequence ID" value="AYQ56099.1"/>
    <property type="molecule type" value="Genomic_DNA"/>
</dbReference>
<reference evidence="2 4" key="1">
    <citation type="submission" date="2017-11" db="EMBL/GenBank/DDBJ databases">
        <title>Genome sequence of the bacterial symbiont EPR9N from a vent mussel Bathymodiolus thermophilus.</title>
        <authorList>
            <person name="Won Y.-J."/>
        </authorList>
    </citation>
    <scope>NUCLEOTIDE SEQUENCE [LARGE SCALE GENOMIC DNA]</scope>
    <source>
        <strain evidence="2 4">EPR9N</strain>
    </source>
</reference>
<proteinExistence type="predicted"/>
<reference evidence="3 5" key="2">
    <citation type="submission" date="2020-05" db="EMBL/GenBank/DDBJ databases">
        <authorList>
            <person name="Petersen J."/>
            <person name="Sayavedra L."/>
        </authorList>
    </citation>
    <scope>NUCLEOTIDE SEQUENCE [LARGE SCALE GENOMIC DNA]</scope>
    <source>
        <strain evidence="3">B thermophilus SOXS</strain>
    </source>
</reference>
<sequence length="54" mass="5479">MKTTIGLDEMKNVRGGLAGVLLVAYGALIISAVVAWASTADKAGVDFNDPSALS</sequence>
<protein>
    <submittedName>
        <fullName evidence="2">Uncharacterized protein</fullName>
    </submittedName>
</protein>